<keyword evidence="1" id="KW-0472">Membrane</keyword>
<feature type="transmembrane region" description="Helical" evidence="1">
    <location>
        <begin position="71"/>
        <end position="93"/>
    </location>
</feature>
<organism evidence="2 3">
    <name type="scientific">Strongylus vulgaris</name>
    <name type="common">Blood worm</name>
    <dbReference type="NCBI Taxonomy" id="40348"/>
    <lineage>
        <taxon>Eukaryota</taxon>
        <taxon>Metazoa</taxon>
        <taxon>Ecdysozoa</taxon>
        <taxon>Nematoda</taxon>
        <taxon>Chromadorea</taxon>
        <taxon>Rhabditida</taxon>
        <taxon>Rhabditina</taxon>
        <taxon>Rhabditomorpha</taxon>
        <taxon>Strongyloidea</taxon>
        <taxon>Strongylidae</taxon>
        <taxon>Strongylus</taxon>
    </lineage>
</organism>
<proteinExistence type="predicted"/>
<feature type="transmembrane region" description="Helical" evidence="1">
    <location>
        <begin position="21"/>
        <end position="41"/>
    </location>
</feature>
<name>A0A3P7J9E3_STRVU</name>
<reference evidence="2 3" key="1">
    <citation type="submission" date="2018-11" db="EMBL/GenBank/DDBJ databases">
        <authorList>
            <consortium name="Pathogen Informatics"/>
        </authorList>
    </citation>
    <scope>NUCLEOTIDE SEQUENCE [LARGE SCALE GENOMIC DNA]</scope>
</reference>
<accession>A0A3P7J9E3</accession>
<dbReference type="EMBL" id="UYYB01098823">
    <property type="protein sequence ID" value="VDM77273.1"/>
    <property type="molecule type" value="Genomic_DNA"/>
</dbReference>
<protein>
    <submittedName>
        <fullName evidence="2">Uncharacterized protein</fullName>
    </submittedName>
</protein>
<keyword evidence="1" id="KW-0812">Transmembrane</keyword>
<evidence type="ECO:0000313" key="2">
    <source>
        <dbReference type="EMBL" id="VDM77273.1"/>
    </source>
</evidence>
<dbReference type="Proteomes" id="UP000270094">
    <property type="component" value="Unassembled WGS sequence"/>
</dbReference>
<evidence type="ECO:0000256" key="1">
    <source>
        <dbReference type="SAM" id="Phobius"/>
    </source>
</evidence>
<sequence length="133" mass="14707">MEHEHITVKHPRKQRTIKRRIVDSLKFFSLCVNFSICDSGFGLRSRSFRGGGGTSSCLDEFRLTDPSGISIVFPGMVLGIISVRCGVTSLRILRCSSSSAEFRVKGAAASVGERRPLLKHHKSGIFQGINRAW</sequence>
<evidence type="ECO:0000313" key="3">
    <source>
        <dbReference type="Proteomes" id="UP000270094"/>
    </source>
</evidence>
<gene>
    <name evidence="2" type="ORF">SVUK_LOCUS12271</name>
</gene>
<dbReference type="AlphaFoldDB" id="A0A3P7J9E3"/>
<keyword evidence="1" id="KW-1133">Transmembrane helix</keyword>
<keyword evidence="3" id="KW-1185">Reference proteome</keyword>